<dbReference type="PROSITE" id="PS51257">
    <property type="entry name" value="PROKAR_LIPOPROTEIN"/>
    <property type="match status" value="1"/>
</dbReference>
<dbReference type="RefSeq" id="WP_344371740.1">
    <property type="nucleotide sequence ID" value="NZ_BAAAPW010000002.1"/>
</dbReference>
<feature type="region of interest" description="Disordered" evidence="2">
    <location>
        <begin position="352"/>
        <end position="375"/>
    </location>
</feature>
<proteinExistence type="predicted"/>
<keyword evidence="1 3" id="KW-0732">Signal</keyword>
<protein>
    <recommendedName>
        <fullName evidence="6">TRAP transporter substrate-binding protein DctP</fullName>
    </recommendedName>
</protein>
<organism evidence="4 5">
    <name type="scientific">Agromyces tropicus</name>
    <dbReference type="NCBI Taxonomy" id="555371"/>
    <lineage>
        <taxon>Bacteria</taxon>
        <taxon>Bacillati</taxon>
        <taxon>Actinomycetota</taxon>
        <taxon>Actinomycetes</taxon>
        <taxon>Micrococcales</taxon>
        <taxon>Microbacteriaceae</taxon>
        <taxon>Agromyces</taxon>
    </lineage>
</organism>
<evidence type="ECO:0000313" key="4">
    <source>
        <dbReference type="EMBL" id="GAA2033468.1"/>
    </source>
</evidence>
<comment type="caution">
    <text evidence="4">The sequence shown here is derived from an EMBL/GenBank/DDBJ whole genome shotgun (WGS) entry which is preliminary data.</text>
</comment>
<accession>A0ABP5FW85</accession>
<name>A0ABP5FW85_9MICO</name>
<dbReference type="InterPro" id="IPR038404">
    <property type="entry name" value="TRAP_DctP_sf"/>
</dbReference>
<gene>
    <name evidence="4" type="ORF">GCM10009819_16930</name>
</gene>
<dbReference type="Gene3D" id="3.40.190.170">
    <property type="entry name" value="Bacterial extracellular solute-binding protein, family 7"/>
    <property type="match status" value="1"/>
</dbReference>
<evidence type="ECO:0000256" key="1">
    <source>
        <dbReference type="ARBA" id="ARBA00022729"/>
    </source>
</evidence>
<dbReference type="Pfam" id="PF03480">
    <property type="entry name" value="DctP"/>
    <property type="match status" value="1"/>
</dbReference>
<dbReference type="PANTHER" id="PTHR33376:SF4">
    <property type="entry name" value="SIALIC ACID-BINDING PERIPLASMIC PROTEIN SIAP"/>
    <property type="match status" value="1"/>
</dbReference>
<sequence>MRITRGVALAAMCAVVFGAGCASGADRTGSSTLTLKMATIDGDPDPTGQLIGVTAFMDALETESGGAIEVSLEAAYGDGAPEAESDLIRAVVDGDVDLAWPATRAFAAAGIDGLRSVEAPMRLTSYDAERALIQGDAPALIRDRLEAAGMVSLGLLIGPLRRPFAADAPLLDPSDWADVRFRAFNSPVQAHTVESLGGRAVTAGVEWSDKLRHGELDGVEIDVRQFWYNGMNAEAPWVAADVVLWPKMLVLSMNSERRRSLTDEQRAWIDAAAQAAVEASLSGDYDESAAAEELCGNGVRFVRAGDASIAALRDLAAPVIDELASDPAEAPLLEAVMAAAAQHPDVDVPDVPDGCDEATPPATGAEPSDAAVPPDGRYRVEVTEDEVRDAGLTAGPGYPGTWTLDVLDGTYAIRCQVISDPANDCGHSHLPAEQVLEAGRLVPNGEGIVTFVYDGDVHSRYVACPTDCYPGPDVNASWRAVGDTLVFGDFEGRTPINGLLVIEPWKRIGDAEPPR</sequence>
<reference evidence="5" key="1">
    <citation type="journal article" date="2019" name="Int. J. Syst. Evol. Microbiol.">
        <title>The Global Catalogue of Microorganisms (GCM) 10K type strain sequencing project: providing services to taxonomists for standard genome sequencing and annotation.</title>
        <authorList>
            <consortium name="The Broad Institute Genomics Platform"/>
            <consortium name="The Broad Institute Genome Sequencing Center for Infectious Disease"/>
            <person name="Wu L."/>
            <person name="Ma J."/>
        </authorList>
    </citation>
    <scope>NUCLEOTIDE SEQUENCE [LARGE SCALE GENOMIC DNA]</scope>
    <source>
        <strain evidence="5">JCM 15672</strain>
    </source>
</reference>
<feature type="signal peptide" evidence="3">
    <location>
        <begin position="1"/>
        <end position="24"/>
    </location>
</feature>
<dbReference type="EMBL" id="BAAAPW010000002">
    <property type="protein sequence ID" value="GAA2033468.1"/>
    <property type="molecule type" value="Genomic_DNA"/>
</dbReference>
<evidence type="ECO:0000313" key="5">
    <source>
        <dbReference type="Proteomes" id="UP001501196"/>
    </source>
</evidence>
<feature type="chain" id="PRO_5045196868" description="TRAP transporter substrate-binding protein DctP" evidence="3">
    <location>
        <begin position="25"/>
        <end position="515"/>
    </location>
</feature>
<dbReference type="InterPro" id="IPR018389">
    <property type="entry name" value="DctP_fam"/>
</dbReference>
<dbReference type="Proteomes" id="UP001501196">
    <property type="component" value="Unassembled WGS sequence"/>
</dbReference>
<keyword evidence="5" id="KW-1185">Reference proteome</keyword>
<dbReference type="PANTHER" id="PTHR33376">
    <property type="match status" value="1"/>
</dbReference>
<evidence type="ECO:0008006" key="6">
    <source>
        <dbReference type="Google" id="ProtNLM"/>
    </source>
</evidence>
<evidence type="ECO:0000256" key="2">
    <source>
        <dbReference type="SAM" id="MobiDB-lite"/>
    </source>
</evidence>
<evidence type="ECO:0000256" key="3">
    <source>
        <dbReference type="SAM" id="SignalP"/>
    </source>
</evidence>